<dbReference type="InterPro" id="IPR015421">
    <property type="entry name" value="PyrdxlP-dep_Trfase_major"/>
</dbReference>
<sequence length="378" mass="41692">MLLTEPRDQIDLSTGVSPLGGLALEAFTLPEQDLISLLNTHGYAPLGLPELRHAIAQYFEQMGLPTSPEQILVTSGAQQALSLAATLYIQRGDTVMLENPTFFGALDTFRALGARLLPVPMDHEGLRVDILQRVLGTSLPRLLYLTPTFHNPTGTVLSPARRRVIASLAKEFALPVIEDNAFADLSLTADVPLPIASFAPGEAILTLGSMNKLFWQGLRVGWIRAPETLITRLGRLKVIADLGTGSLTQAITLRLLKYIEDVKAVRRQQLQQQLDLATTLLRAYLPGWTWTPPDGGFFLWVCLPYGDASEFAQIALRFALVVTPGTIMSVDDSHQQYLRLPFQTSPDVLEKGIQRLAQVWDVYGHLVREKRISSHGMP</sequence>
<evidence type="ECO:0000256" key="3">
    <source>
        <dbReference type="ARBA" id="ARBA00022679"/>
    </source>
</evidence>
<protein>
    <submittedName>
        <fullName evidence="6">Putative transcriptional regulator, GntR family</fullName>
    </submittedName>
</protein>
<evidence type="ECO:0000256" key="2">
    <source>
        <dbReference type="ARBA" id="ARBA00022576"/>
    </source>
</evidence>
<dbReference type="Proteomes" id="UP000004508">
    <property type="component" value="Unassembled WGS sequence"/>
</dbReference>
<comment type="cofactor">
    <cofactor evidence="1">
        <name>pyridoxal 5'-phosphate</name>
        <dbReference type="ChEBI" id="CHEBI:597326"/>
    </cofactor>
</comment>
<keyword evidence="2" id="KW-0032">Aminotransferase</keyword>
<dbReference type="eggNOG" id="COG1167">
    <property type="taxonomic scope" value="Bacteria"/>
</dbReference>
<reference evidence="6 7" key="1">
    <citation type="journal article" date="2011" name="Stand. Genomic Sci.">
        <title>Non-contiguous finished genome sequence and contextual data of the filamentous soil bacterium Ktedonobacter racemifer type strain (SOSP1-21).</title>
        <authorList>
            <person name="Chang Y.J."/>
            <person name="Land M."/>
            <person name="Hauser L."/>
            <person name="Chertkov O."/>
            <person name="Del Rio T.G."/>
            <person name="Nolan M."/>
            <person name="Copeland A."/>
            <person name="Tice H."/>
            <person name="Cheng J.F."/>
            <person name="Lucas S."/>
            <person name="Han C."/>
            <person name="Goodwin L."/>
            <person name="Pitluck S."/>
            <person name="Ivanova N."/>
            <person name="Ovchinikova G."/>
            <person name="Pati A."/>
            <person name="Chen A."/>
            <person name="Palaniappan K."/>
            <person name="Mavromatis K."/>
            <person name="Liolios K."/>
            <person name="Brettin T."/>
            <person name="Fiebig A."/>
            <person name="Rohde M."/>
            <person name="Abt B."/>
            <person name="Goker M."/>
            <person name="Detter J.C."/>
            <person name="Woyke T."/>
            <person name="Bristow J."/>
            <person name="Eisen J.A."/>
            <person name="Markowitz V."/>
            <person name="Hugenholtz P."/>
            <person name="Kyrpides N.C."/>
            <person name="Klenk H.P."/>
            <person name="Lapidus A."/>
        </authorList>
    </citation>
    <scope>NUCLEOTIDE SEQUENCE [LARGE SCALE GENOMIC DNA]</scope>
    <source>
        <strain evidence="7">DSM 44963</strain>
    </source>
</reference>
<evidence type="ECO:0000259" key="5">
    <source>
        <dbReference type="Pfam" id="PF00155"/>
    </source>
</evidence>
<accession>D6TNZ4</accession>
<dbReference type="GO" id="GO:0008483">
    <property type="term" value="F:transaminase activity"/>
    <property type="evidence" value="ECO:0007669"/>
    <property type="project" value="UniProtKB-KW"/>
</dbReference>
<dbReference type="InterPro" id="IPR015424">
    <property type="entry name" value="PyrdxlP-dep_Trfase"/>
</dbReference>
<dbReference type="SUPFAM" id="SSF53383">
    <property type="entry name" value="PLP-dependent transferases"/>
    <property type="match status" value="1"/>
</dbReference>
<dbReference type="GO" id="GO:0030170">
    <property type="term" value="F:pyridoxal phosphate binding"/>
    <property type="evidence" value="ECO:0007669"/>
    <property type="project" value="InterPro"/>
</dbReference>
<dbReference type="AlphaFoldDB" id="D6TNZ4"/>
<name>D6TNZ4_KTERA</name>
<dbReference type="RefSeq" id="WP_007909110.1">
    <property type="nucleotide sequence ID" value="NZ_ADVG01000002.1"/>
</dbReference>
<dbReference type="InterPro" id="IPR004839">
    <property type="entry name" value="Aminotransferase_I/II_large"/>
</dbReference>
<dbReference type="CDD" id="cd00609">
    <property type="entry name" value="AAT_like"/>
    <property type="match status" value="1"/>
</dbReference>
<evidence type="ECO:0000313" key="6">
    <source>
        <dbReference type="EMBL" id="EFH85530.1"/>
    </source>
</evidence>
<dbReference type="EMBL" id="ADVG01000002">
    <property type="protein sequence ID" value="EFH85530.1"/>
    <property type="molecule type" value="Genomic_DNA"/>
</dbReference>
<dbReference type="GO" id="GO:1901605">
    <property type="term" value="P:alpha-amino acid metabolic process"/>
    <property type="evidence" value="ECO:0007669"/>
    <property type="project" value="TreeGrafter"/>
</dbReference>
<dbReference type="InterPro" id="IPR015422">
    <property type="entry name" value="PyrdxlP-dep_Trfase_small"/>
</dbReference>
<evidence type="ECO:0000256" key="1">
    <source>
        <dbReference type="ARBA" id="ARBA00001933"/>
    </source>
</evidence>
<keyword evidence="3" id="KW-0808">Transferase</keyword>
<keyword evidence="7" id="KW-1185">Reference proteome</keyword>
<dbReference type="Gene3D" id="3.90.1150.10">
    <property type="entry name" value="Aspartate Aminotransferase, domain 1"/>
    <property type="match status" value="1"/>
</dbReference>
<dbReference type="STRING" id="485913.Krac_6752"/>
<dbReference type="InterPro" id="IPR050859">
    <property type="entry name" value="Class-I_PLP-dep_aminotransf"/>
</dbReference>
<dbReference type="PANTHER" id="PTHR42790:SF19">
    <property type="entry name" value="KYNURENINE_ALPHA-AMINOADIPATE AMINOTRANSFERASE, MITOCHONDRIAL"/>
    <property type="match status" value="1"/>
</dbReference>
<dbReference type="Pfam" id="PF00155">
    <property type="entry name" value="Aminotran_1_2"/>
    <property type="match status" value="1"/>
</dbReference>
<dbReference type="InParanoid" id="D6TNZ4"/>
<feature type="domain" description="Aminotransferase class I/classII large" evidence="5">
    <location>
        <begin position="8"/>
        <end position="356"/>
    </location>
</feature>
<keyword evidence="4" id="KW-0663">Pyridoxal phosphate</keyword>
<dbReference type="Gene3D" id="3.40.640.10">
    <property type="entry name" value="Type I PLP-dependent aspartate aminotransferase-like (Major domain)"/>
    <property type="match status" value="1"/>
</dbReference>
<evidence type="ECO:0000256" key="4">
    <source>
        <dbReference type="ARBA" id="ARBA00022898"/>
    </source>
</evidence>
<organism evidence="6 7">
    <name type="scientific">Ktedonobacter racemifer DSM 44963</name>
    <dbReference type="NCBI Taxonomy" id="485913"/>
    <lineage>
        <taxon>Bacteria</taxon>
        <taxon>Bacillati</taxon>
        <taxon>Chloroflexota</taxon>
        <taxon>Ktedonobacteria</taxon>
        <taxon>Ktedonobacterales</taxon>
        <taxon>Ktedonobacteraceae</taxon>
        <taxon>Ktedonobacter</taxon>
    </lineage>
</organism>
<comment type="caution">
    <text evidence="6">The sequence shown here is derived from an EMBL/GenBank/DDBJ whole genome shotgun (WGS) entry which is preliminary data.</text>
</comment>
<dbReference type="PANTHER" id="PTHR42790">
    <property type="entry name" value="AMINOTRANSFERASE"/>
    <property type="match status" value="1"/>
</dbReference>
<evidence type="ECO:0000313" key="7">
    <source>
        <dbReference type="Proteomes" id="UP000004508"/>
    </source>
</evidence>
<proteinExistence type="predicted"/>
<gene>
    <name evidence="6" type="ORF">Krac_6752</name>
</gene>